<dbReference type="InterPro" id="IPR056845">
    <property type="entry name" value="LRR_Zer-1"/>
</dbReference>
<evidence type="ECO:0000313" key="4">
    <source>
        <dbReference type="Proteomes" id="UP001497623"/>
    </source>
</evidence>
<dbReference type="InterPro" id="IPR050694">
    <property type="entry name" value="LRRC14/PRAME"/>
</dbReference>
<accession>A0AAV2PZ18</accession>
<sequence>MLDGYYLHLIDSLLPSSSSQQEWGRLENLAALKFCKFIEDFGVARKVLPHLPRLWFKPLFRSVVYDFYYKFEHDQRVLSCLPDSLMHLLLFWPHESFILEEIIPTLQPSFVEYQTKSLVDLRNDLHVFYGKLSTLLAKAILQSKADPDAFANISSPLNIVDISGFVRDESKICCPKVLLDIMKVIANPYELYSTLASRNIHLISELEVDVQDNNMRAVSDILDLNMEPGSLIEISFNKVKFKISPRYDFLTSTTRFIIYKILSRSKTEYVQLVNDKISDDTTACFLANLPELKGLSVTNISLPLMRYLKSMPELEQLDLSNIGLQGHLEAICNRENGLEYLNLRGCELCNQDLDTLIQSPHLETLRQLDIGLNTFCDPEYRMTGLLSFCQHLKNVEILDITCCKLHSWNVGMIGQLMEILRDLPKLLILILDYNLFSSKVLMMYVTQLGKSNSLRYLSVSSPTDVYDLTDTIQVKNKNTDDFIFNFSKAINMRLPSKVLRVSDPRRLNLRKALEISISNMGLNNIRLVNQ</sequence>
<feature type="non-terminal residue" evidence="3">
    <location>
        <position position="530"/>
    </location>
</feature>
<feature type="domain" description="Zer-1-like leucine-rich repeats region" evidence="2">
    <location>
        <begin position="306"/>
        <end position="407"/>
    </location>
</feature>
<proteinExistence type="predicted"/>
<evidence type="ECO:0000259" key="2">
    <source>
        <dbReference type="Pfam" id="PF25013"/>
    </source>
</evidence>
<dbReference type="GO" id="GO:0005737">
    <property type="term" value="C:cytoplasm"/>
    <property type="evidence" value="ECO:0007669"/>
    <property type="project" value="TreeGrafter"/>
</dbReference>
<dbReference type="Proteomes" id="UP001497623">
    <property type="component" value="Unassembled WGS sequence"/>
</dbReference>
<dbReference type="PANTHER" id="PTHR14224:SF37">
    <property type="entry name" value="LEUCINE-RICH REPEAT-CONTAINING PROTEIN 14"/>
    <property type="match status" value="1"/>
</dbReference>
<keyword evidence="1" id="KW-0677">Repeat</keyword>
<organism evidence="3 4">
    <name type="scientific">Meganyctiphanes norvegica</name>
    <name type="common">Northern krill</name>
    <name type="synonym">Thysanopoda norvegica</name>
    <dbReference type="NCBI Taxonomy" id="48144"/>
    <lineage>
        <taxon>Eukaryota</taxon>
        <taxon>Metazoa</taxon>
        <taxon>Ecdysozoa</taxon>
        <taxon>Arthropoda</taxon>
        <taxon>Crustacea</taxon>
        <taxon>Multicrustacea</taxon>
        <taxon>Malacostraca</taxon>
        <taxon>Eumalacostraca</taxon>
        <taxon>Eucarida</taxon>
        <taxon>Euphausiacea</taxon>
        <taxon>Euphausiidae</taxon>
        <taxon>Meganyctiphanes</taxon>
    </lineage>
</organism>
<dbReference type="Gene3D" id="3.80.10.10">
    <property type="entry name" value="Ribonuclease Inhibitor"/>
    <property type="match status" value="1"/>
</dbReference>
<gene>
    <name evidence="3" type="ORF">MNOR_LOCUS5104</name>
</gene>
<evidence type="ECO:0000256" key="1">
    <source>
        <dbReference type="ARBA" id="ARBA00022737"/>
    </source>
</evidence>
<dbReference type="AlphaFoldDB" id="A0AAV2PZ18"/>
<keyword evidence="4" id="KW-1185">Reference proteome</keyword>
<dbReference type="PANTHER" id="PTHR14224">
    <property type="entry name" value="SIMILAR TO PREFERENTIALLY EXPRESSED ANTIGEN IN MELANOMA-LIKE 3"/>
    <property type="match status" value="1"/>
</dbReference>
<dbReference type="EMBL" id="CAXKWB010001927">
    <property type="protein sequence ID" value="CAL4065846.1"/>
    <property type="molecule type" value="Genomic_DNA"/>
</dbReference>
<protein>
    <recommendedName>
        <fullName evidence="2">Zer-1-like leucine-rich repeats region domain-containing protein</fullName>
    </recommendedName>
</protein>
<comment type="caution">
    <text evidence="3">The sequence shown here is derived from an EMBL/GenBank/DDBJ whole genome shotgun (WGS) entry which is preliminary data.</text>
</comment>
<evidence type="ECO:0000313" key="3">
    <source>
        <dbReference type="EMBL" id="CAL4065846.1"/>
    </source>
</evidence>
<dbReference type="SUPFAM" id="SSF52047">
    <property type="entry name" value="RNI-like"/>
    <property type="match status" value="1"/>
</dbReference>
<name>A0AAV2PZ18_MEGNR</name>
<reference evidence="3 4" key="1">
    <citation type="submission" date="2024-05" db="EMBL/GenBank/DDBJ databases">
        <authorList>
            <person name="Wallberg A."/>
        </authorList>
    </citation>
    <scope>NUCLEOTIDE SEQUENCE [LARGE SCALE GENOMIC DNA]</scope>
</reference>
<dbReference type="InterPro" id="IPR032675">
    <property type="entry name" value="LRR_dom_sf"/>
</dbReference>
<dbReference type="Pfam" id="PF25013">
    <property type="entry name" value="LRR_Zer-1"/>
    <property type="match status" value="1"/>
</dbReference>